<comment type="similarity">
    <text evidence="3 11">Belongs to the dihydroorotate dehydrogenase family. Type 2 subfamily.</text>
</comment>
<dbReference type="GO" id="GO:0005743">
    <property type="term" value="C:mitochondrial inner membrane"/>
    <property type="evidence" value="ECO:0007669"/>
    <property type="project" value="UniProtKB-SubCell"/>
</dbReference>
<dbReference type="EC" id="1.3.5.2" evidence="4 11"/>
<evidence type="ECO:0000313" key="13">
    <source>
        <dbReference type="EMBL" id="WZN61567.1"/>
    </source>
</evidence>
<reference evidence="13 14" key="1">
    <citation type="submission" date="2024-03" db="EMBL/GenBank/DDBJ databases">
        <title>Complete genome sequence of the green alga Chloropicon roscoffensis RCC1871.</title>
        <authorList>
            <person name="Lemieux C."/>
            <person name="Pombert J.-F."/>
            <person name="Otis C."/>
            <person name="Turmel M."/>
        </authorList>
    </citation>
    <scope>NUCLEOTIDE SEQUENCE [LARGE SCALE GENOMIC DNA]</scope>
    <source>
        <strain evidence="13 14">RCC1871</strain>
    </source>
</reference>
<dbReference type="GO" id="GO:0106430">
    <property type="term" value="F:dihydroorotate dehydrogenase (quinone) activity"/>
    <property type="evidence" value="ECO:0007669"/>
    <property type="project" value="UniProtKB-EC"/>
</dbReference>
<proteinExistence type="inferred from homology"/>
<dbReference type="EMBL" id="CP151504">
    <property type="protein sequence ID" value="WZN61567.1"/>
    <property type="molecule type" value="Genomic_DNA"/>
</dbReference>
<dbReference type="GO" id="GO:0006207">
    <property type="term" value="P:'de novo' pyrimidine nucleobase biosynthetic process"/>
    <property type="evidence" value="ECO:0007669"/>
    <property type="project" value="InterPro"/>
</dbReference>
<accession>A0AAX4P5B7</accession>
<feature type="domain" description="Dihydroorotate dehydrogenase catalytic" evidence="12">
    <location>
        <begin position="117"/>
        <end position="413"/>
    </location>
</feature>
<gene>
    <name evidence="13" type="ORF">HKI87_04g31020</name>
</gene>
<keyword evidence="11" id="KW-0496">Mitochondrion</keyword>
<evidence type="ECO:0000259" key="12">
    <source>
        <dbReference type="Pfam" id="PF01180"/>
    </source>
</evidence>
<dbReference type="Pfam" id="PF01180">
    <property type="entry name" value="DHO_dh"/>
    <property type="match status" value="1"/>
</dbReference>
<evidence type="ECO:0000256" key="7">
    <source>
        <dbReference type="ARBA" id="ARBA00022643"/>
    </source>
</evidence>
<dbReference type="InterPro" id="IPR013785">
    <property type="entry name" value="Aldolase_TIM"/>
</dbReference>
<organism evidence="13 14">
    <name type="scientific">Chloropicon roscoffensis</name>
    <dbReference type="NCBI Taxonomy" id="1461544"/>
    <lineage>
        <taxon>Eukaryota</taxon>
        <taxon>Viridiplantae</taxon>
        <taxon>Chlorophyta</taxon>
        <taxon>Chloropicophyceae</taxon>
        <taxon>Chloropicales</taxon>
        <taxon>Chloropicaceae</taxon>
        <taxon>Chloropicon</taxon>
    </lineage>
</organism>
<comment type="subcellular location">
    <subcellularLocation>
        <location evidence="1">Membrane</location>
    </subcellularLocation>
    <subcellularLocation>
        <location evidence="11">Mitochondrion inner membrane</location>
        <topology evidence="11">Single-pass membrane protein</topology>
    </subcellularLocation>
</comment>
<dbReference type="Gene3D" id="3.20.20.70">
    <property type="entry name" value="Aldolase class I"/>
    <property type="match status" value="1"/>
</dbReference>
<dbReference type="InterPro" id="IPR005719">
    <property type="entry name" value="Dihydroorotate_DH_2"/>
</dbReference>
<evidence type="ECO:0000256" key="9">
    <source>
        <dbReference type="ARBA" id="ARBA00023136"/>
    </source>
</evidence>
<keyword evidence="8 11" id="KW-0560">Oxidoreductase</keyword>
<dbReference type="InterPro" id="IPR005720">
    <property type="entry name" value="Dihydroorotate_DH_cat"/>
</dbReference>
<dbReference type="InterPro" id="IPR050074">
    <property type="entry name" value="DHO_dehydrogenase"/>
</dbReference>
<evidence type="ECO:0000256" key="8">
    <source>
        <dbReference type="ARBA" id="ARBA00023002"/>
    </source>
</evidence>
<dbReference type="NCBIfam" id="NF003652">
    <property type="entry name" value="PRK05286.2-5"/>
    <property type="match status" value="1"/>
</dbReference>
<dbReference type="SUPFAM" id="SSF51395">
    <property type="entry name" value="FMN-linked oxidoreductases"/>
    <property type="match status" value="1"/>
</dbReference>
<keyword evidence="14" id="KW-1185">Reference proteome</keyword>
<dbReference type="PANTHER" id="PTHR48109">
    <property type="entry name" value="DIHYDROOROTATE DEHYDROGENASE (QUINONE), MITOCHONDRIAL-RELATED"/>
    <property type="match status" value="1"/>
</dbReference>
<dbReference type="NCBIfam" id="TIGR01036">
    <property type="entry name" value="pyrD_sub2"/>
    <property type="match status" value="1"/>
</dbReference>
<evidence type="ECO:0000256" key="4">
    <source>
        <dbReference type="ARBA" id="ARBA00012791"/>
    </source>
</evidence>
<comment type="cofactor">
    <cofactor evidence="11">
        <name>FMN</name>
        <dbReference type="ChEBI" id="CHEBI:58210"/>
    </cofactor>
    <text evidence="11">Binds 1 FMN per subunit.</text>
</comment>
<evidence type="ECO:0000256" key="2">
    <source>
        <dbReference type="ARBA" id="ARBA00005161"/>
    </source>
</evidence>
<protein>
    <recommendedName>
        <fullName evidence="5 11">Dihydroorotate dehydrogenase (quinone), mitochondrial</fullName>
        <shortName evidence="11">DHOdehase</shortName>
        <ecNumber evidence="4 11">1.3.5.2</ecNumber>
    </recommendedName>
</protein>
<dbReference type="Proteomes" id="UP001472866">
    <property type="component" value="Chromosome 04"/>
</dbReference>
<evidence type="ECO:0000256" key="10">
    <source>
        <dbReference type="ARBA" id="ARBA00048639"/>
    </source>
</evidence>
<keyword evidence="6 11" id="KW-0285">Flavoprotein</keyword>
<sequence length="441" mass="46227">MIRLASRVCATPARGLLALRALSTSTSTATTTAAAQSGGETGVFGSRLFRLGLGFGVGLGLAVTAVGLEDGYTYATVSKLSVPLLHLLEPETSHNIVVTLAKFGLVARDYTAYSPSLRTEVWGRSFKNPIGLAAGFDKNAEAMDAMLGIGFGFVEVGSITPEPQDGNARPRVFRIPEESAVINRIGCNSHGSVVVSERIQKFREDSGSGSSGLLGINIAKNRTSENAAGDYARACKLLADKADYVVINVSSPNTPGLRSLQAGRELAKIVSRTKQALSEAAPGVPLVVKIAPDLGPADKKQIARVVLRHGVDGMIVSNTTVSRPEPVASHPLGGEKGGLSGKPVREASTALIREMYELTGGRVPIVGCGGVSSGLDAYEKIRAGASLVQLYTGLIYQGPVLVPRIKTELAQLLARDGFESVEEAVGADTRVKKGAGFLKFW</sequence>
<dbReference type="AlphaFoldDB" id="A0AAX4P5B7"/>
<evidence type="ECO:0000256" key="11">
    <source>
        <dbReference type="RuleBase" id="RU361255"/>
    </source>
</evidence>
<evidence type="ECO:0000256" key="3">
    <source>
        <dbReference type="ARBA" id="ARBA00005359"/>
    </source>
</evidence>
<dbReference type="NCBIfam" id="NF003645">
    <property type="entry name" value="PRK05286.1-2"/>
    <property type="match status" value="1"/>
</dbReference>
<evidence type="ECO:0000313" key="14">
    <source>
        <dbReference type="Proteomes" id="UP001472866"/>
    </source>
</evidence>
<comment type="pathway">
    <text evidence="2 11">Pyrimidine metabolism; UMP biosynthesis via de novo pathway; orotate from (S)-dihydroorotate (quinone route): step 1/1.</text>
</comment>
<comment type="catalytic activity">
    <reaction evidence="10 11">
        <text>(S)-dihydroorotate + a quinone = orotate + a quinol</text>
        <dbReference type="Rhea" id="RHEA:30187"/>
        <dbReference type="ChEBI" id="CHEBI:24646"/>
        <dbReference type="ChEBI" id="CHEBI:30839"/>
        <dbReference type="ChEBI" id="CHEBI:30864"/>
        <dbReference type="ChEBI" id="CHEBI:132124"/>
        <dbReference type="EC" id="1.3.5.2"/>
    </reaction>
</comment>
<dbReference type="PROSITE" id="PS00912">
    <property type="entry name" value="DHODEHASE_2"/>
    <property type="match status" value="1"/>
</dbReference>
<keyword evidence="11" id="KW-0999">Mitochondrion inner membrane</keyword>
<dbReference type="GO" id="GO:0009220">
    <property type="term" value="P:pyrimidine ribonucleotide biosynthetic process"/>
    <property type="evidence" value="ECO:0007669"/>
    <property type="project" value="TreeGrafter"/>
</dbReference>
<keyword evidence="7 11" id="KW-0288">FMN</keyword>
<evidence type="ECO:0000256" key="1">
    <source>
        <dbReference type="ARBA" id="ARBA00004370"/>
    </source>
</evidence>
<evidence type="ECO:0000256" key="5">
    <source>
        <dbReference type="ARBA" id="ARBA00017599"/>
    </source>
</evidence>
<dbReference type="PANTHER" id="PTHR48109:SF4">
    <property type="entry name" value="DIHYDROOROTATE DEHYDROGENASE (QUINONE), MITOCHONDRIAL"/>
    <property type="match status" value="1"/>
</dbReference>
<name>A0AAX4P5B7_9CHLO</name>
<dbReference type="PROSITE" id="PS00911">
    <property type="entry name" value="DHODEHASE_1"/>
    <property type="match status" value="1"/>
</dbReference>
<keyword evidence="9" id="KW-0472">Membrane</keyword>
<dbReference type="InterPro" id="IPR001295">
    <property type="entry name" value="Dihydroorotate_DH_CS"/>
</dbReference>
<evidence type="ECO:0000256" key="6">
    <source>
        <dbReference type="ARBA" id="ARBA00022630"/>
    </source>
</evidence>
<dbReference type="CDD" id="cd04738">
    <property type="entry name" value="DHOD_2_like"/>
    <property type="match status" value="1"/>
</dbReference>